<reference evidence="4" key="1">
    <citation type="submission" date="2016-07" db="EMBL/GenBank/DDBJ databases">
        <authorList>
            <person name="Florea S."/>
            <person name="Webb J.S."/>
            <person name="Jaromczyk J."/>
            <person name="Schardl C.L."/>
        </authorList>
    </citation>
    <scope>NUCLEOTIDE SEQUENCE [LARGE SCALE GENOMIC DNA]</scope>
    <source>
        <strain evidence="4">IPBSL-7</strain>
    </source>
</reference>
<feature type="transmembrane region" description="Helical" evidence="1">
    <location>
        <begin position="6"/>
        <end position="26"/>
    </location>
</feature>
<evidence type="ECO:0000313" key="4">
    <source>
        <dbReference type="Proteomes" id="UP000093501"/>
    </source>
</evidence>
<protein>
    <recommendedName>
        <fullName evidence="2">Potassium channel domain-containing protein</fullName>
    </recommendedName>
</protein>
<keyword evidence="1" id="KW-0812">Transmembrane</keyword>
<keyword evidence="1" id="KW-0472">Membrane</keyword>
<dbReference type="AlphaFoldDB" id="A0A1C0ARK7"/>
<dbReference type="Pfam" id="PF07885">
    <property type="entry name" value="Ion_trans_2"/>
    <property type="match status" value="1"/>
</dbReference>
<accession>A0A1C0ARK7</accession>
<dbReference type="Gene3D" id="1.10.287.70">
    <property type="match status" value="1"/>
</dbReference>
<feature type="domain" description="Potassium channel" evidence="2">
    <location>
        <begin position="51"/>
        <end position="133"/>
    </location>
</feature>
<evidence type="ECO:0000313" key="3">
    <source>
        <dbReference type="EMBL" id="OCL36976.1"/>
    </source>
</evidence>
<dbReference type="EMBL" id="MBQD01000004">
    <property type="protein sequence ID" value="OCL36976.1"/>
    <property type="molecule type" value="Genomic_DNA"/>
</dbReference>
<dbReference type="InterPro" id="IPR013099">
    <property type="entry name" value="K_chnl_dom"/>
</dbReference>
<name>A0A1C0ARK7_9ACTN</name>
<sequence length="284" mass="31160">MFQTLLYPSGNGWLSTAVMRAVWWLSKLSGHRMRSASGAVAMMAVILMWLFLQVLGWALVYYPYVPEGFAYAPNIDHTAYNDFAEAYYLSLVTIATLGFGDVVGTGPWLRFAPALEAVAGFALLTAALAWFSQVWPPLARRRSLAAELRALGDAGVAGRLSTWDPVAATLTLRALARQLLEVRSDFTQHSEQFYFQEADPDTSLAKQLVHAVALRDAAQASADATVRDAGIHLGLALEDLATTLARQFLSLEGDVDETIDAYHREHYRGVTPGSPRGRRARGTR</sequence>
<comment type="caution">
    <text evidence="3">The sequence shown here is derived from an EMBL/GenBank/DDBJ whole genome shotgun (WGS) entry which is preliminary data.</text>
</comment>
<evidence type="ECO:0000256" key="1">
    <source>
        <dbReference type="SAM" id="Phobius"/>
    </source>
</evidence>
<feature type="transmembrane region" description="Helical" evidence="1">
    <location>
        <begin position="86"/>
        <end position="104"/>
    </location>
</feature>
<evidence type="ECO:0000259" key="2">
    <source>
        <dbReference type="Pfam" id="PF07885"/>
    </source>
</evidence>
<feature type="transmembrane region" description="Helical" evidence="1">
    <location>
        <begin position="38"/>
        <end position="64"/>
    </location>
</feature>
<feature type="transmembrane region" description="Helical" evidence="1">
    <location>
        <begin position="111"/>
        <end position="131"/>
    </location>
</feature>
<proteinExistence type="predicted"/>
<dbReference type="Proteomes" id="UP000093501">
    <property type="component" value="Unassembled WGS sequence"/>
</dbReference>
<keyword evidence="1" id="KW-1133">Transmembrane helix</keyword>
<dbReference type="SUPFAM" id="SSF81324">
    <property type="entry name" value="Voltage-gated potassium channels"/>
    <property type="match status" value="1"/>
</dbReference>
<keyword evidence="4" id="KW-1185">Reference proteome</keyword>
<organism evidence="3 4">
    <name type="scientific">Tessaracoccus lapidicaptus</name>
    <dbReference type="NCBI Taxonomy" id="1427523"/>
    <lineage>
        <taxon>Bacteria</taxon>
        <taxon>Bacillati</taxon>
        <taxon>Actinomycetota</taxon>
        <taxon>Actinomycetes</taxon>
        <taxon>Propionibacteriales</taxon>
        <taxon>Propionibacteriaceae</taxon>
        <taxon>Tessaracoccus</taxon>
    </lineage>
</organism>
<gene>
    <name evidence="3" type="ORF">BCR15_12610</name>
</gene>